<comment type="subcellular location">
    <subcellularLocation>
        <location evidence="1">Membrane</location>
        <topology evidence="1">Multi-pass membrane protein</topology>
    </subcellularLocation>
</comment>
<feature type="transmembrane region" description="Helical" evidence="5">
    <location>
        <begin position="346"/>
        <end position="364"/>
    </location>
</feature>
<keyword evidence="8" id="KW-1185">Reference proteome</keyword>
<dbReference type="InterPro" id="IPR001902">
    <property type="entry name" value="SLC26A/SulP_fam"/>
</dbReference>
<dbReference type="AlphaFoldDB" id="A0A6M8BDV3"/>
<feature type="transmembrane region" description="Helical" evidence="5">
    <location>
        <begin position="94"/>
        <end position="115"/>
    </location>
</feature>
<evidence type="ECO:0000256" key="2">
    <source>
        <dbReference type="ARBA" id="ARBA00022692"/>
    </source>
</evidence>
<dbReference type="GO" id="GO:0016020">
    <property type="term" value="C:membrane"/>
    <property type="evidence" value="ECO:0007669"/>
    <property type="project" value="UniProtKB-SubCell"/>
</dbReference>
<dbReference type="InterPro" id="IPR002645">
    <property type="entry name" value="STAS_dom"/>
</dbReference>
<feature type="transmembrane region" description="Helical" evidence="5">
    <location>
        <begin position="320"/>
        <end position="340"/>
    </location>
</feature>
<reference evidence="7 8" key="1">
    <citation type="submission" date="2020-05" db="EMBL/GenBank/DDBJ databases">
        <title>Complete genome sequence of of a novel Thermoleptolyngbya strain isolated from hot springs of Ganzi, Sichuan China.</title>
        <authorList>
            <person name="Tang J."/>
            <person name="Daroch M."/>
            <person name="Li L."/>
            <person name="Waleron K."/>
            <person name="Waleron M."/>
            <person name="Waleron M."/>
        </authorList>
    </citation>
    <scope>NUCLEOTIDE SEQUENCE [LARGE SCALE GENOMIC DNA]</scope>
    <source>
        <strain evidence="7 8">PKUAC-SCTA183</strain>
    </source>
</reference>
<sequence length="558" mass="58889">MQLFHGLRGVKQADLPTEILAGVTLAALMVPLNIGYAQVAGLPATAGLYSAILPMVAFAIFCTSRQLVASPDAALSALLGATLAGLAAPDDPRYLQLAFAITLLCALVFFLFWYFRLGFLANFLSKAVLAGFITGLGIEVLTSQVKKIMGISVEAEGWFREVVEIIGKVVEANLYTVVIGVGSIVIIRLLKRFAPQIPGALVALVIMTALVSGLNLDRQGVSVLGQIPAGLPSLTFPQVTLGDWGSLLPGALAMCAITLAEGLLLGRSYAQRRGYPIDADQEMFAFGAANLASGLTGGFTAGTSASRTAAMDSSGSRSQVPSLVGASVVALVLLFFTNQLALLPNAALAGIVANAVLGLIEVGELKTLFRVRRSEFWVAIACLLSVLVLGPLKAVAIAFLLSMIDLLGRASKPPTALLAGTPGKARFVAAARYPAATRTPGLLIYRFSAPLIFANAEFFKTQVADLVATAEPPVQWFVLDAEAITDIDVTGAEALEQAIASLEQRQVGFAMTRVSQPLRQLLTTYDLLPHPISPGRLYDTNRQVTEAFLQRPLAPEVV</sequence>
<keyword evidence="3 5" id="KW-1133">Transmembrane helix</keyword>
<dbReference type="GO" id="GO:0055085">
    <property type="term" value="P:transmembrane transport"/>
    <property type="evidence" value="ECO:0007669"/>
    <property type="project" value="InterPro"/>
</dbReference>
<accession>A0A6M8BDV3</accession>
<evidence type="ECO:0000259" key="6">
    <source>
        <dbReference type="PROSITE" id="PS50801"/>
    </source>
</evidence>
<dbReference type="Pfam" id="PF01740">
    <property type="entry name" value="STAS"/>
    <property type="match status" value="1"/>
</dbReference>
<keyword evidence="2 5" id="KW-0812">Transmembrane</keyword>
<keyword evidence="4 5" id="KW-0472">Membrane</keyword>
<gene>
    <name evidence="7" type="ORF">HPC62_09965</name>
</gene>
<evidence type="ECO:0000256" key="1">
    <source>
        <dbReference type="ARBA" id="ARBA00004141"/>
    </source>
</evidence>
<feature type="transmembrane region" description="Helical" evidence="5">
    <location>
        <begin position="127"/>
        <end position="145"/>
    </location>
</feature>
<evidence type="ECO:0000313" key="8">
    <source>
        <dbReference type="Proteomes" id="UP000505210"/>
    </source>
</evidence>
<feature type="transmembrane region" description="Helical" evidence="5">
    <location>
        <begin position="15"/>
        <end position="34"/>
    </location>
</feature>
<feature type="transmembrane region" description="Helical" evidence="5">
    <location>
        <begin position="376"/>
        <end position="404"/>
    </location>
</feature>
<dbReference type="Gene3D" id="3.30.750.24">
    <property type="entry name" value="STAS domain"/>
    <property type="match status" value="1"/>
</dbReference>
<dbReference type="PANTHER" id="PTHR11814">
    <property type="entry name" value="SULFATE TRANSPORTER"/>
    <property type="match status" value="1"/>
</dbReference>
<dbReference type="InterPro" id="IPR011547">
    <property type="entry name" value="SLC26A/SulP_dom"/>
</dbReference>
<protein>
    <submittedName>
        <fullName evidence="7">SulP family inorganic anion transporter</fullName>
    </submittedName>
</protein>
<dbReference type="InterPro" id="IPR036513">
    <property type="entry name" value="STAS_dom_sf"/>
</dbReference>
<feature type="transmembrane region" description="Helical" evidence="5">
    <location>
        <begin position="165"/>
        <end position="190"/>
    </location>
</feature>
<dbReference type="CDD" id="cd07042">
    <property type="entry name" value="STAS_SulP_like_sulfate_transporter"/>
    <property type="match status" value="1"/>
</dbReference>
<dbReference type="RefSeq" id="WP_172355278.1">
    <property type="nucleotide sequence ID" value="NZ_CP053661.1"/>
</dbReference>
<evidence type="ECO:0000313" key="7">
    <source>
        <dbReference type="EMBL" id="QKD82460.1"/>
    </source>
</evidence>
<evidence type="ECO:0000256" key="5">
    <source>
        <dbReference type="SAM" id="Phobius"/>
    </source>
</evidence>
<dbReference type="PROSITE" id="PS50801">
    <property type="entry name" value="STAS"/>
    <property type="match status" value="1"/>
</dbReference>
<feature type="transmembrane region" description="Helical" evidence="5">
    <location>
        <begin position="244"/>
        <end position="265"/>
    </location>
</feature>
<dbReference type="Pfam" id="PF00916">
    <property type="entry name" value="Sulfate_transp"/>
    <property type="match status" value="1"/>
</dbReference>
<feature type="domain" description="STAS" evidence="6">
    <location>
        <begin position="432"/>
        <end position="548"/>
    </location>
</feature>
<name>A0A6M8BDV3_9CYAN</name>
<dbReference type="Proteomes" id="UP000505210">
    <property type="component" value="Chromosome"/>
</dbReference>
<proteinExistence type="predicted"/>
<evidence type="ECO:0000256" key="3">
    <source>
        <dbReference type="ARBA" id="ARBA00022989"/>
    </source>
</evidence>
<feature type="transmembrane region" description="Helical" evidence="5">
    <location>
        <begin position="40"/>
        <end position="61"/>
    </location>
</feature>
<evidence type="ECO:0000256" key="4">
    <source>
        <dbReference type="ARBA" id="ARBA00023136"/>
    </source>
</evidence>
<dbReference type="KEGG" id="theu:HPC62_09965"/>
<dbReference type="EMBL" id="CP053661">
    <property type="protein sequence ID" value="QKD82460.1"/>
    <property type="molecule type" value="Genomic_DNA"/>
</dbReference>
<feature type="transmembrane region" description="Helical" evidence="5">
    <location>
        <begin position="197"/>
        <end position="216"/>
    </location>
</feature>
<dbReference type="SUPFAM" id="SSF52091">
    <property type="entry name" value="SpoIIaa-like"/>
    <property type="match status" value="1"/>
</dbReference>
<organism evidence="7 8">
    <name type="scientific">Thermoleptolyngbya sichuanensis A183</name>
    <dbReference type="NCBI Taxonomy" id="2737172"/>
    <lineage>
        <taxon>Bacteria</taxon>
        <taxon>Bacillati</taxon>
        <taxon>Cyanobacteriota</taxon>
        <taxon>Cyanophyceae</taxon>
        <taxon>Oculatellales</taxon>
        <taxon>Oculatellaceae</taxon>
        <taxon>Thermoleptolyngbya</taxon>
        <taxon>Thermoleptolyngbya sichuanensis</taxon>
    </lineage>
</organism>